<comment type="caution">
    <text evidence="3">The sequence shown here is derived from an EMBL/GenBank/DDBJ whole genome shotgun (WGS) entry which is preliminary data.</text>
</comment>
<evidence type="ECO:0000256" key="1">
    <source>
        <dbReference type="SAM" id="Coils"/>
    </source>
</evidence>
<keyword evidence="1" id="KW-0175">Coiled coil</keyword>
<evidence type="ECO:0000256" key="2">
    <source>
        <dbReference type="SAM" id="MobiDB-lite"/>
    </source>
</evidence>
<proteinExistence type="predicted"/>
<gene>
    <name evidence="3" type="ORF">FOB60_000372</name>
</gene>
<feature type="coiled-coil region" evidence="1">
    <location>
        <begin position="90"/>
        <end position="124"/>
    </location>
</feature>
<feature type="compositionally biased region" description="Basic residues" evidence="2">
    <location>
        <begin position="29"/>
        <end position="44"/>
    </location>
</feature>
<organism evidence="3 4">
    <name type="scientific">Candida parapsilosis</name>
    <name type="common">Yeast</name>
    <dbReference type="NCBI Taxonomy" id="5480"/>
    <lineage>
        <taxon>Eukaryota</taxon>
        <taxon>Fungi</taxon>
        <taxon>Dikarya</taxon>
        <taxon>Ascomycota</taxon>
        <taxon>Saccharomycotina</taxon>
        <taxon>Pichiomycetes</taxon>
        <taxon>Debaryomycetaceae</taxon>
        <taxon>Candida/Lodderomyces clade</taxon>
        <taxon>Candida</taxon>
    </lineage>
</organism>
<dbReference type="EMBL" id="JABWAB010000001">
    <property type="protein sequence ID" value="KAF6058790.1"/>
    <property type="molecule type" value="Genomic_DNA"/>
</dbReference>
<reference evidence="3" key="1">
    <citation type="submission" date="2020-03" db="EMBL/GenBank/DDBJ databases">
        <title>FDA dAtabase for Regulatory Grade micrObial Sequences (FDA-ARGOS): Supporting development and validation of Infectious Disease Dx tests.</title>
        <authorList>
            <person name="Campos J."/>
            <person name="Goldberg B."/>
            <person name="Tallon L."/>
            <person name="Sadzewicz L."/>
            <person name="Vavikolanu K."/>
            <person name="Mehta A."/>
            <person name="Aluvathingal J."/>
            <person name="Nadendla S."/>
            <person name="Nandy P."/>
            <person name="Geyer C."/>
            <person name="Yan Y."/>
            <person name="Sichtig H."/>
        </authorList>
    </citation>
    <scope>NUCLEOTIDE SEQUENCE [LARGE SCALE GENOMIC DNA]</scope>
    <source>
        <strain evidence="3">FDAARGOS_652</strain>
    </source>
</reference>
<name>A0A8X7NQA5_CANPA</name>
<feature type="region of interest" description="Disordered" evidence="2">
    <location>
        <begin position="17"/>
        <end position="44"/>
    </location>
</feature>
<dbReference type="OrthoDB" id="4024544at2759"/>
<evidence type="ECO:0000313" key="3">
    <source>
        <dbReference type="EMBL" id="KAF6058790.1"/>
    </source>
</evidence>
<sequence>MTTLQLPQTLNFASETYSFGGTYNPDKQHQHHQRNHHHKHPHHRHRRLFSAAATLPVSLESPKSSSRVIHETVSENDSFHDYATVIMDVLECYVESSPTLEEKLTQLEEEVSQEMGNNELREEKLIELGEEHDSQNNKVEATAEVVAAIQTPAKQTTTFRQSSTQHSFFNNIKRNSFFHPASSSMFDFQLNNKSYFAQPGTQKHQQEQDTDDDFNDCVSLRSYNSTISAQPKKMSRKHRKMNKRVKSFTQRVKNEDVSHRLAGLFQDDHDIWAKEKVENDLSVGTIEEANTSCCCTRCDDKTKRRVVIKESENEYIYPTPTITSFRRTISRRFHFFKHQVM</sequence>
<accession>A0A8X7NQA5</accession>
<dbReference type="AlphaFoldDB" id="A0A8X7NQA5"/>
<evidence type="ECO:0000313" key="4">
    <source>
        <dbReference type="Proteomes" id="UP000590412"/>
    </source>
</evidence>
<protein>
    <submittedName>
        <fullName evidence="3">Uncharacterized protein</fullName>
    </submittedName>
</protein>
<dbReference type="Proteomes" id="UP000590412">
    <property type="component" value="Unassembled WGS sequence"/>
</dbReference>